<gene>
    <name evidence="4" type="ORF">CXU22_04110</name>
</gene>
<dbReference type="SUPFAM" id="SSF49879">
    <property type="entry name" value="SMAD/FHA domain"/>
    <property type="match status" value="1"/>
</dbReference>
<feature type="transmembrane region" description="Helical" evidence="2">
    <location>
        <begin position="221"/>
        <end position="242"/>
    </location>
</feature>
<dbReference type="Proteomes" id="UP000236000">
    <property type="component" value="Unassembled WGS sequence"/>
</dbReference>
<dbReference type="EMBL" id="PJKA01000006">
    <property type="protein sequence ID" value="PNC18980.1"/>
    <property type="molecule type" value="Genomic_DNA"/>
</dbReference>
<keyword evidence="2" id="KW-0472">Membrane</keyword>
<proteinExistence type="predicted"/>
<reference evidence="4 5" key="1">
    <citation type="journal article" date="2017" name="BMC Genomics">
        <title>Genome sequencing of 39 Akkermansia muciniphila isolates reveals its population structure, genomic and functional diverisity, and global distribution in mammalian gut microbiotas.</title>
        <authorList>
            <person name="Guo X."/>
            <person name="Li S."/>
            <person name="Zhang J."/>
            <person name="Wu F."/>
            <person name="Li X."/>
            <person name="Wu D."/>
            <person name="Zhang M."/>
            <person name="Ou Z."/>
            <person name="Jie Z."/>
            <person name="Yan Q."/>
            <person name="Li P."/>
            <person name="Yi J."/>
            <person name="Peng Y."/>
        </authorList>
    </citation>
    <scope>NUCLEOTIDE SEQUENCE [LARGE SCALE GENOMIC DNA]</scope>
    <source>
        <strain evidence="4 5">GP24</strain>
    </source>
</reference>
<protein>
    <recommendedName>
        <fullName evidence="3">FHA domain-containing protein</fullName>
    </recommendedName>
</protein>
<evidence type="ECO:0000313" key="4">
    <source>
        <dbReference type="EMBL" id="PNC18980.1"/>
    </source>
</evidence>
<evidence type="ECO:0000256" key="1">
    <source>
        <dbReference type="SAM" id="MobiDB-lite"/>
    </source>
</evidence>
<keyword evidence="2" id="KW-1133">Transmembrane helix</keyword>
<dbReference type="SMART" id="SM00240">
    <property type="entry name" value="FHA"/>
    <property type="match status" value="1"/>
</dbReference>
<dbReference type="Gene3D" id="2.60.200.20">
    <property type="match status" value="1"/>
</dbReference>
<comment type="caution">
    <text evidence="4">The sequence shown here is derived from an EMBL/GenBank/DDBJ whole genome shotgun (WGS) entry which is preliminary data.</text>
</comment>
<organism evidence="4 5">
    <name type="scientific">Akkermansia muciniphila</name>
    <dbReference type="NCBI Taxonomy" id="239935"/>
    <lineage>
        <taxon>Bacteria</taxon>
        <taxon>Pseudomonadati</taxon>
        <taxon>Verrucomicrobiota</taxon>
        <taxon>Verrucomicrobiia</taxon>
        <taxon>Verrucomicrobiales</taxon>
        <taxon>Akkermansiaceae</taxon>
        <taxon>Akkermansia</taxon>
    </lineage>
</organism>
<evidence type="ECO:0000259" key="3">
    <source>
        <dbReference type="PROSITE" id="PS50006"/>
    </source>
</evidence>
<dbReference type="InterPro" id="IPR000253">
    <property type="entry name" value="FHA_dom"/>
</dbReference>
<dbReference type="AlphaFoldDB" id="A0A2N8HFD0"/>
<dbReference type="InterPro" id="IPR050923">
    <property type="entry name" value="Cell_Proc_Reg/RNA_Proc"/>
</dbReference>
<name>A0A2N8HFD0_9BACT</name>
<accession>A0A2N8HFD0</accession>
<dbReference type="OrthoDB" id="200290at2"/>
<dbReference type="PROSITE" id="PS50006">
    <property type="entry name" value="FHA_DOMAIN"/>
    <property type="match status" value="1"/>
</dbReference>
<evidence type="ECO:0000256" key="2">
    <source>
        <dbReference type="SAM" id="Phobius"/>
    </source>
</evidence>
<evidence type="ECO:0000313" key="5">
    <source>
        <dbReference type="Proteomes" id="UP000236000"/>
    </source>
</evidence>
<dbReference type="CDD" id="cd00060">
    <property type="entry name" value="FHA"/>
    <property type="match status" value="1"/>
</dbReference>
<sequence length="279" mass="30455">MCGCPFPVNRETGATAENSLNGAAKPSPGKSGLEKALPGNPVIFKPDWRSSDASVIFYCRRRRKRSFGLKMSIGMASCPQIMPRLSIQLPDGSEKTIVLPKNGEYFARIGRDEHCEIVLPFQSVSGEHALLQFKEGGYVLEDLGSTNGIKINGLTPMGGASLYDGDEISLGDARLRFVEEPSPGMSPAPDEGEEEQTAPSPAMRNLQHLADLANRTARKNYLWMALYAVLMFFLAVFAGLTYKHYKLTGELLPLQWLGIESPKAALKSMTPPQTEAAPH</sequence>
<feature type="region of interest" description="Disordered" evidence="1">
    <location>
        <begin position="179"/>
        <end position="202"/>
    </location>
</feature>
<keyword evidence="2" id="KW-0812">Transmembrane</keyword>
<dbReference type="Pfam" id="PF00498">
    <property type="entry name" value="FHA"/>
    <property type="match status" value="1"/>
</dbReference>
<feature type="domain" description="FHA" evidence="3">
    <location>
        <begin position="107"/>
        <end position="156"/>
    </location>
</feature>
<dbReference type="InterPro" id="IPR008984">
    <property type="entry name" value="SMAD_FHA_dom_sf"/>
</dbReference>
<dbReference type="PANTHER" id="PTHR23308">
    <property type="entry name" value="NUCLEAR INHIBITOR OF PROTEIN PHOSPHATASE-1"/>
    <property type="match status" value="1"/>
</dbReference>